<evidence type="ECO:0000259" key="5">
    <source>
        <dbReference type="Pfam" id="PF00890"/>
    </source>
</evidence>
<protein>
    <submittedName>
        <fullName evidence="6">Fumarate reductase flavoprotein subunit</fullName>
        <ecNumber evidence="6">1.3.5.4</ecNumber>
    </submittedName>
</protein>
<evidence type="ECO:0000256" key="2">
    <source>
        <dbReference type="ARBA" id="ARBA00022630"/>
    </source>
</evidence>
<dbReference type="InterPro" id="IPR003953">
    <property type="entry name" value="FAD-dep_OxRdtase_2_FAD-bd"/>
</dbReference>
<dbReference type="SUPFAM" id="SSF56425">
    <property type="entry name" value="Succinate dehydrogenase/fumarate reductase flavoprotein, catalytic domain"/>
    <property type="match status" value="1"/>
</dbReference>
<proteinExistence type="predicted"/>
<dbReference type="InterPro" id="IPR036188">
    <property type="entry name" value="FAD/NAD-bd_sf"/>
</dbReference>
<dbReference type="EC" id="1.3.5.4" evidence="6"/>
<dbReference type="OrthoDB" id="23539at2157"/>
<dbReference type="GO" id="GO:0016491">
    <property type="term" value="F:oxidoreductase activity"/>
    <property type="evidence" value="ECO:0007669"/>
    <property type="project" value="UniProtKB-KW"/>
</dbReference>
<dbReference type="Pfam" id="PF00890">
    <property type="entry name" value="FAD_binding_2"/>
    <property type="match status" value="1"/>
</dbReference>
<dbReference type="AlphaFoldDB" id="A0A8J7RAZ7"/>
<name>A0A8J7RAZ7_9EURY</name>
<keyword evidence="2" id="KW-0285">Flavoprotein</keyword>
<keyword evidence="7" id="KW-1185">Reference proteome</keyword>
<dbReference type="InterPro" id="IPR050315">
    <property type="entry name" value="FAD-oxidoreductase_2"/>
</dbReference>
<dbReference type="InterPro" id="IPR027477">
    <property type="entry name" value="Succ_DH/fumarate_Rdtase_cat_sf"/>
</dbReference>
<dbReference type="Gene3D" id="3.90.700.10">
    <property type="entry name" value="Succinate dehydrogenase/fumarate reductase flavoprotein, catalytic domain"/>
    <property type="match status" value="1"/>
</dbReference>
<dbReference type="PANTHER" id="PTHR43400:SF7">
    <property type="entry name" value="FAD-DEPENDENT OXIDOREDUCTASE 2 FAD BINDING DOMAIN-CONTAINING PROTEIN"/>
    <property type="match status" value="1"/>
</dbReference>
<dbReference type="SUPFAM" id="SSF51905">
    <property type="entry name" value="FAD/NAD(P)-binding domain"/>
    <property type="match status" value="1"/>
</dbReference>
<organism evidence="6 7">
    <name type="scientific">Halorubrum trapanicum</name>
    <dbReference type="NCBI Taxonomy" id="29284"/>
    <lineage>
        <taxon>Archaea</taxon>
        <taxon>Methanobacteriati</taxon>
        <taxon>Methanobacteriota</taxon>
        <taxon>Stenosarchaea group</taxon>
        <taxon>Halobacteria</taxon>
        <taxon>Halobacteriales</taxon>
        <taxon>Haloferacaceae</taxon>
        <taxon>Halorubrum</taxon>
    </lineage>
</organism>
<accession>A0A8J7RAZ7</accession>
<evidence type="ECO:0000256" key="4">
    <source>
        <dbReference type="ARBA" id="ARBA00023002"/>
    </source>
</evidence>
<evidence type="ECO:0000313" key="7">
    <source>
        <dbReference type="Proteomes" id="UP000770586"/>
    </source>
</evidence>
<dbReference type="Proteomes" id="UP000770586">
    <property type="component" value="Unassembled WGS sequence"/>
</dbReference>
<comment type="caution">
    <text evidence="6">The sequence shown here is derived from an EMBL/GenBank/DDBJ whole genome shotgun (WGS) entry which is preliminary data.</text>
</comment>
<sequence>MSSLDTEPQRRTLDDASAEVVSADEVEFDVETDVLIAGAGGCGLTATLAACENEDLTVTLLEKSDEVGGNAALSTGMIPAAGTRFQREAGIEEEPADMARDILEKNGHEADAELVQHLCEHSVELVHWLVDDWDLSLHLVDDFKYPKHSEYRMHAPPGRNGEHLVAEMRDRIESRANAELLTNTPVTKLVAKDGAVEGVVAGSVREEAIRAGKVILATDGFAGNREMVRAYCEADIADALYYGSDGNTGDGIRWGAELGGALASMDAFQGHATVVSGTGALSTYAVVMNGGILVNADGERFGNESKGYSEFAVDVVRQPDGVAYEIFDERIFERLQGEFDDFDRAIELGSYTSADTVEALATELGCAPEATRDAVESYNAAVETEEPDEVGRTDGRNVLSPPFYGTEVTGSLFHTQGGLVVDEHARVLREDGSTVDNLYAGGGTATGISGHGADGYLSGNGLTTAMGFGRLAGLHAARSFGE</sequence>
<keyword evidence="4 6" id="KW-0560">Oxidoreductase</keyword>
<feature type="domain" description="FAD-dependent oxidoreductase 2 FAD-binding" evidence="5">
    <location>
        <begin position="33"/>
        <end position="450"/>
    </location>
</feature>
<comment type="cofactor">
    <cofactor evidence="1">
        <name>FAD</name>
        <dbReference type="ChEBI" id="CHEBI:57692"/>
    </cofactor>
</comment>
<gene>
    <name evidence="6" type="ORF">J2744_002585</name>
</gene>
<evidence type="ECO:0000256" key="3">
    <source>
        <dbReference type="ARBA" id="ARBA00022827"/>
    </source>
</evidence>
<dbReference type="Gene3D" id="3.50.50.60">
    <property type="entry name" value="FAD/NAD(P)-binding domain"/>
    <property type="match status" value="1"/>
</dbReference>
<dbReference type="PANTHER" id="PTHR43400">
    <property type="entry name" value="FUMARATE REDUCTASE"/>
    <property type="match status" value="1"/>
</dbReference>
<evidence type="ECO:0000313" key="6">
    <source>
        <dbReference type="EMBL" id="MBP1902883.1"/>
    </source>
</evidence>
<dbReference type="RefSeq" id="WP_210113726.1">
    <property type="nucleotide sequence ID" value="NZ_BAAADX010000009.1"/>
</dbReference>
<reference evidence="6 7" key="1">
    <citation type="submission" date="2021-03" db="EMBL/GenBank/DDBJ databases">
        <title>Genomic Encyclopedia of Type Strains, Phase IV (KMG-IV): sequencing the most valuable type-strain genomes for metagenomic binning, comparative biology and taxonomic classification.</title>
        <authorList>
            <person name="Goeker M."/>
        </authorList>
    </citation>
    <scope>NUCLEOTIDE SEQUENCE [LARGE SCALE GENOMIC DNA]</scope>
    <source>
        <strain evidence="6 7">DSM 12287</strain>
    </source>
</reference>
<keyword evidence="3" id="KW-0274">FAD</keyword>
<dbReference type="EMBL" id="JAGGKE010000012">
    <property type="protein sequence ID" value="MBP1902883.1"/>
    <property type="molecule type" value="Genomic_DNA"/>
</dbReference>
<evidence type="ECO:0000256" key="1">
    <source>
        <dbReference type="ARBA" id="ARBA00001974"/>
    </source>
</evidence>